<evidence type="ECO:0000313" key="3">
    <source>
        <dbReference type="EnsemblPlants" id="PNT72974"/>
    </source>
</evidence>
<gene>
    <name evidence="2" type="ORF">BRADI_2g51734v3</name>
</gene>
<reference evidence="2 3" key="1">
    <citation type="journal article" date="2010" name="Nature">
        <title>Genome sequencing and analysis of the model grass Brachypodium distachyon.</title>
        <authorList>
            <consortium name="International Brachypodium Initiative"/>
        </authorList>
    </citation>
    <scope>NUCLEOTIDE SEQUENCE [LARGE SCALE GENOMIC DNA]</scope>
    <source>
        <strain evidence="2 3">Bd21</strain>
    </source>
</reference>
<keyword evidence="4" id="KW-1185">Reference proteome</keyword>
<dbReference type="InParanoid" id="A0A2K2DFA3"/>
<dbReference type="Gramene" id="PNT72974">
    <property type="protein sequence ID" value="PNT72974"/>
    <property type="gene ID" value="BRADI_2g51734v3"/>
</dbReference>
<evidence type="ECO:0000313" key="4">
    <source>
        <dbReference type="Proteomes" id="UP000008810"/>
    </source>
</evidence>
<evidence type="ECO:0000313" key="2">
    <source>
        <dbReference type="EMBL" id="PNT72974.1"/>
    </source>
</evidence>
<organism evidence="2">
    <name type="scientific">Brachypodium distachyon</name>
    <name type="common">Purple false brome</name>
    <name type="synonym">Trachynia distachya</name>
    <dbReference type="NCBI Taxonomy" id="15368"/>
    <lineage>
        <taxon>Eukaryota</taxon>
        <taxon>Viridiplantae</taxon>
        <taxon>Streptophyta</taxon>
        <taxon>Embryophyta</taxon>
        <taxon>Tracheophyta</taxon>
        <taxon>Spermatophyta</taxon>
        <taxon>Magnoliopsida</taxon>
        <taxon>Liliopsida</taxon>
        <taxon>Poales</taxon>
        <taxon>Poaceae</taxon>
        <taxon>BOP clade</taxon>
        <taxon>Pooideae</taxon>
        <taxon>Stipodae</taxon>
        <taxon>Brachypodieae</taxon>
        <taxon>Brachypodium</taxon>
    </lineage>
</organism>
<name>A0A2K2DFA3_BRADI</name>
<reference evidence="3" key="3">
    <citation type="submission" date="2018-08" db="UniProtKB">
        <authorList>
            <consortium name="EnsemblPlants"/>
        </authorList>
    </citation>
    <scope>IDENTIFICATION</scope>
    <source>
        <strain evidence="3">cv. Bd21</strain>
    </source>
</reference>
<dbReference type="AlphaFoldDB" id="A0A2K2DFA3"/>
<feature type="region of interest" description="Disordered" evidence="1">
    <location>
        <begin position="95"/>
        <end position="121"/>
    </location>
</feature>
<dbReference type="EMBL" id="CM000881">
    <property type="protein sequence ID" value="PNT72974.1"/>
    <property type="molecule type" value="Genomic_DNA"/>
</dbReference>
<dbReference type="EnsemblPlants" id="PNT72974">
    <property type="protein sequence ID" value="PNT72974"/>
    <property type="gene ID" value="BRADI_2g51734v3"/>
</dbReference>
<accession>A0A2K2DFA3</accession>
<dbReference type="Proteomes" id="UP000008810">
    <property type="component" value="Chromosome 2"/>
</dbReference>
<protein>
    <submittedName>
        <fullName evidence="2 3">Uncharacterized protein</fullName>
    </submittedName>
</protein>
<evidence type="ECO:0000256" key="1">
    <source>
        <dbReference type="SAM" id="MobiDB-lite"/>
    </source>
</evidence>
<sequence>MPCSRYFALHTAKLPYAGTSVTVLVPCPNAHINSNRSRAAGAAIFLFALFLPQCNQQQLVSPSWPHHALSISVGGAAHLRTAAFQSAVPLTSPVHQRRSPSHLSRGQQLHPGQISMESSREKKAPGQYRLVWLIPVAPPPTRACSSNQGGIMENIFRFGIACVF</sequence>
<proteinExistence type="predicted"/>
<reference evidence="2" key="2">
    <citation type="submission" date="2017-06" db="EMBL/GenBank/DDBJ databases">
        <title>WGS assembly of Brachypodium distachyon.</title>
        <authorList>
            <consortium name="The International Brachypodium Initiative"/>
            <person name="Lucas S."/>
            <person name="Harmon-Smith M."/>
            <person name="Lail K."/>
            <person name="Tice H."/>
            <person name="Grimwood J."/>
            <person name="Bruce D."/>
            <person name="Barry K."/>
            <person name="Shu S."/>
            <person name="Lindquist E."/>
            <person name="Wang M."/>
            <person name="Pitluck S."/>
            <person name="Vogel J.P."/>
            <person name="Garvin D.F."/>
            <person name="Mockler T.C."/>
            <person name="Schmutz J."/>
            <person name="Rokhsar D."/>
            <person name="Bevan M.W."/>
        </authorList>
    </citation>
    <scope>NUCLEOTIDE SEQUENCE</scope>
    <source>
        <strain evidence="2">Bd21</strain>
    </source>
</reference>